<sequence>MSAYYDLYETPAPKGKKAEKALHARIYPKKTYTTKEFLKQVAMLQHLPYALLEGALQGITDELCELLSDGNIVELGELGFLSTSLKCLREATPEKKIRAESIVFKNVCLRTSKAFKKKMRTQMTLERIQSPTRPSKGDINIEKKKEALLTFLDKNVCVSRREYIRLTGSGERTAMNELNAFITEGVLRRRGTGRNVVYIKNEEGK</sequence>
<dbReference type="InterPro" id="IPR010992">
    <property type="entry name" value="IHF-like_DNA-bd_dom_sf"/>
</dbReference>
<dbReference type="GeneID" id="92711005"/>
<dbReference type="EMBL" id="FQZN01000003">
    <property type="protein sequence ID" value="SHI53025.1"/>
    <property type="molecule type" value="Genomic_DNA"/>
</dbReference>
<dbReference type="SUPFAM" id="SSF47729">
    <property type="entry name" value="IHF-like DNA-binding proteins"/>
    <property type="match status" value="1"/>
</dbReference>
<feature type="domain" description="HU" evidence="2">
    <location>
        <begin position="1"/>
        <end position="127"/>
    </location>
</feature>
<evidence type="ECO:0000256" key="1">
    <source>
        <dbReference type="ARBA" id="ARBA00023125"/>
    </source>
</evidence>
<protein>
    <recommendedName>
        <fullName evidence="2">HU domain-containing protein</fullName>
    </recommendedName>
</protein>
<dbReference type="eggNOG" id="COG0776">
    <property type="taxonomic scope" value="Bacteria"/>
</dbReference>
<evidence type="ECO:0000313" key="3">
    <source>
        <dbReference type="EMBL" id="SHI53025.1"/>
    </source>
</evidence>
<gene>
    <name evidence="3" type="ORF">SAMN05444350_103190</name>
</gene>
<name>A0A1M6BW98_9BACE</name>
<evidence type="ECO:0000313" key="4">
    <source>
        <dbReference type="Proteomes" id="UP000184192"/>
    </source>
</evidence>
<dbReference type="GO" id="GO:0003677">
    <property type="term" value="F:DNA binding"/>
    <property type="evidence" value="ECO:0007669"/>
    <property type="project" value="UniProtKB-KW"/>
</dbReference>
<dbReference type="InterPro" id="IPR041607">
    <property type="entry name" value="HU-HIG"/>
</dbReference>
<dbReference type="AlphaFoldDB" id="A0A1M6BW98"/>
<reference evidence="4" key="1">
    <citation type="submission" date="2016-11" db="EMBL/GenBank/DDBJ databases">
        <authorList>
            <person name="Varghese N."/>
            <person name="Submissions S."/>
        </authorList>
    </citation>
    <scope>NUCLEOTIDE SEQUENCE [LARGE SCALE GENOMIC DNA]</scope>
    <source>
        <strain evidence="4">DSM 26884</strain>
    </source>
</reference>
<keyword evidence="1" id="KW-0238">DNA-binding</keyword>
<dbReference type="Proteomes" id="UP000184192">
    <property type="component" value="Unassembled WGS sequence"/>
</dbReference>
<proteinExistence type="predicted"/>
<dbReference type="Pfam" id="PF18291">
    <property type="entry name" value="HU-HIG"/>
    <property type="match status" value="1"/>
</dbReference>
<evidence type="ECO:0000259" key="2">
    <source>
        <dbReference type="Pfam" id="PF18291"/>
    </source>
</evidence>
<accession>A0A1M6BW98</accession>
<keyword evidence="4" id="KW-1185">Reference proteome</keyword>
<organism evidence="3 4">
    <name type="scientific">Bacteroides stercorirosoris</name>
    <dbReference type="NCBI Taxonomy" id="871324"/>
    <lineage>
        <taxon>Bacteria</taxon>
        <taxon>Pseudomonadati</taxon>
        <taxon>Bacteroidota</taxon>
        <taxon>Bacteroidia</taxon>
        <taxon>Bacteroidales</taxon>
        <taxon>Bacteroidaceae</taxon>
        <taxon>Bacteroides</taxon>
    </lineage>
</organism>
<dbReference type="RefSeq" id="WP_025835153.1">
    <property type="nucleotide sequence ID" value="NZ_CAMTFU010000178.1"/>
</dbReference>